<dbReference type="Gene3D" id="1.25.40.10">
    <property type="entry name" value="Tetratricopeptide repeat domain"/>
    <property type="match status" value="1"/>
</dbReference>
<dbReference type="SUPFAM" id="SSF81901">
    <property type="entry name" value="HCP-like"/>
    <property type="match status" value="1"/>
</dbReference>
<evidence type="ECO:0000256" key="1">
    <source>
        <dbReference type="ARBA" id="ARBA00022723"/>
    </source>
</evidence>
<keyword evidence="2 5" id="KW-0863">Zinc-finger</keyword>
<feature type="repeat" description="TPR" evidence="6">
    <location>
        <begin position="168"/>
        <end position="201"/>
    </location>
</feature>
<sequence>MQRGHGAVQCYTMSCAGGDEAADMMMCRCASCGVAEDGNINIKLKKCNACHSVRYCSVECQKEHRPQHKAECKKRAADMRDESLFKQPESSHLGDCQICCLPHSIDHKQSSLSACCTKMICNGCLMFNLIRERKEKLEPKCVFCRKKSFLTGKESELLFNKRIEANDPNALRQMGTIYGAQGNFAKSMEFLTKAAKLGDAESHYQLGMMYGNRLHLSAGKDMKKARYHLEEAAIAGHPEARLQLGIVEVENKRMDRAVKHFIIAASSGETESMKMVKKGYESGGVSKEEFATALRAHQAAIEATKSPQRDEWEKSQQGNVPSKRK</sequence>
<dbReference type="EMBL" id="JATAAI010000012">
    <property type="protein sequence ID" value="KAK1741806.1"/>
    <property type="molecule type" value="Genomic_DNA"/>
</dbReference>
<dbReference type="Pfam" id="PF08238">
    <property type="entry name" value="Sel1"/>
    <property type="match status" value="2"/>
</dbReference>
<dbReference type="PROSITE" id="PS50865">
    <property type="entry name" value="ZF_MYND_2"/>
    <property type="match status" value="1"/>
</dbReference>
<feature type="compositionally biased region" description="Polar residues" evidence="7">
    <location>
        <begin position="315"/>
        <end position="325"/>
    </location>
</feature>
<dbReference type="InterPro" id="IPR006597">
    <property type="entry name" value="Sel1-like"/>
</dbReference>
<dbReference type="InterPro" id="IPR002893">
    <property type="entry name" value="Znf_MYND"/>
</dbReference>
<dbReference type="GO" id="GO:0008270">
    <property type="term" value="F:zinc ion binding"/>
    <property type="evidence" value="ECO:0007669"/>
    <property type="project" value="UniProtKB-KW"/>
</dbReference>
<proteinExistence type="inferred from homology"/>
<dbReference type="PANTHER" id="PTHR11102:SF160">
    <property type="entry name" value="ERAD-ASSOCIATED E3 UBIQUITIN-PROTEIN LIGASE COMPONENT HRD3"/>
    <property type="match status" value="1"/>
</dbReference>
<dbReference type="InterPro" id="IPR019734">
    <property type="entry name" value="TPR_rpt"/>
</dbReference>
<feature type="domain" description="MYND-type" evidence="8">
    <location>
        <begin position="29"/>
        <end position="72"/>
    </location>
</feature>
<comment type="similarity">
    <text evidence="4">Belongs to the sel-1 family.</text>
</comment>
<keyword evidence="1" id="KW-0479">Metal-binding</keyword>
<keyword evidence="10" id="KW-1185">Reference proteome</keyword>
<evidence type="ECO:0000256" key="6">
    <source>
        <dbReference type="PROSITE-ProRule" id="PRU00339"/>
    </source>
</evidence>
<evidence type="ECO:0000256" key="2">
    <source>
        <dbReference type="ARBA" id="ARBA00022771"/>
    </source>
</evidence>
<evidence type="ECO:0000256" key="3">
    <source>
        <dbReference type="ARBA" id="ARBA00022833"/>
    </source>
</evidence>
<feature type="region of interest" description="Disordered" evidence="7">
    <location>
        <begin position="299"/>
        <end position="325"/>
    </location>
</feature>
<name>A0AAD9DBV8_9STRA</name>
<evidence type="ECO:0000256" key="5">
    <source>
        <dbReference type="PROSITE-ProRule" id="PRU00134"/>
    </source>
</evidence>
<dbReference type="PROSITE" id="PS50005">
    <property type="entry name" value="TPR"/>
    <property type="match status" value="1"/>
</dbReference>
<protein>
    <submittedName>
        <fullName evidence="9">Zf-MYND and TPR domain-containing protein</fullName>
    </submittedName>
</protein>
<evidence type="ECO:0000256" key="4">
    <source>
        <dbReference type="ARBA" id="ARBA00038101"/>
    </source>
</evidence>
<evidence type="ECO:0000259" key="8">
    <source>
        <dbReference type="PROSITE" id="PS50865"/>
    </source>
</evidence>
<keyword evidence="3" id="KW-0862">Zinc</keyword>
<dbReference type="InterPro" id="IPR011990">
    <property type="entry name" value="TPR-like_helical_dom_sf"/>
</dbReference>
<dbReference type="Pfam" id="PF01753">
    <property type="entry name" value="zf-MYND"/>
    <property type="match status" value="1"/>
</dbReference>
<dbReference type="PANTHER" id="PTHR11102">
    <property type="entry name" value="SEL-1-LIKE PROTEIN"/>
    <property type="match status" value="1"/>
</dbReference>
<reference evidence="9" key="1">
    <citation type="submission" date="2023-06" db="EMBL/GenBank/DDBJ databases">
        <title>Survivors Of The Sea: Transcriptome response of Skeletonema marinoi to long-term dormancy.</title>
        <authorList>
            <person name="Pinder M.I.M."/>
            <person name="Kourtchenko O."/>
            <person name="Robertson E.K."/>
            <person name="Larsson T."/>
            <person name="Maumus F."/>
            <person name="Osuna-Cruz C.M."/>
            <person name="Vancaester E."/>
            <person name="Stenow R."/>
            <person name="Vandepoele K."/>
            <person name="Ploug H."/>
            <person name="Bruchert V."/>
            <person name="Godhe A."/>
            <person name="Topel M."/>
        </authorList>
    </citation>
    <scope>NUCLEOTIDE SEQUENCE</scope>
    <source>
        <strain evidence="9">R05AC</strain>
    </source>
</reference>
<gene>
    <name evidence="9" type="ORF">QTG54_007379</name>
</gene>
<comment type="caution">
    <text evidence="9">The sequence shown here is derived from an EMBL/GenBank/DDBJ whole genome shotgun (WGS) entry which is preliminary data.</text>
</comment>
<organism evidence="9 10">
    <name type="scientific">Skeletonema marinoi</name>
    <dbReference type="NCBI Taxonomy" id="267567"/>
    <lineage>
        <taxon>Eukaryota</taxon>
        <taxon>Sar</taxon>
        <taxon>Stramenopiles</taxon>
        <taxon>Ochrophyta</taxon>
        <taxon>Bacillariophyta</taxon>
        <taxon>Coscinodiscophyceae</taxon>
        <taxon>Thalassiosirophycidae</taxon>
        <taxon>Thalassiosirales</taxon>
        <taxon>Skeletonemataceae</taxon>
        <taxon>Skeletonema</taxon>
        <taxon>Skeletonema marinoi-dohrnii complex</taxon>
    </lineage>
</organism>
<dbReference type="InterPro" id="IPR050767">
    <property type="entry name" value="Sel1_AlgK"/>
</dbReference>
<dbReference type="SMART" id="SM00671">
    <property type="entry name" value="SEL1"/>
    <property type="match status" value="2"/>
</dbReference>
<evidence type="ECO:0000313" key="9">
    <source>
        <dbReference type="EMBL" id="KAK1741806.1"/>
    </source>
</evidence>
<dbReference type="SUPFAM" id="SSF144232">
    <property type="entry name" value="HIT/MYND zinc finger-like"/>
    <property type="match status" value="1"/>
</dbReference>
<evidence type="ECO:0000313" key="10">
    <source>
        <dbReference type="Proteomes" id="UP001224775"/>
    </source>
</evidence>
<keyword evidence="6" id="KW-0802">TPR repeat</keyword>
<evidence type="ECO:0000256" key="7">
    <source>
        <dbReference type="SAM" id="MobiDB-lite"/>
    </source>
</evidence>
<dbReference type="Gene3D" id="6.10.140.2220">
    <property type="match status" value="1"/>
</dbReference>
<dbReference type="AlphaFoldDB" id="A0AAD9DBV8"/>
<dbReference type="Proteomes" id="UP001224775">
    <property type="component" value="Unassembled WGS sequence"/>
</dbReference>
<accession>A0AAD9DBV8</accession>